<dbReference type="PROSITE" id="PS51193">
    <property type="entry name" value="HELICASE_ATP_BIND_2"/>
    <property type="match status" value="1"/>
</dbReference>
<keyword evidence="11" id="KW-1185">Reference proteome</keyword>
<keyword evidence="6" id="KW-0862">Zinc</keyword>
<dbReference type="InterPro" id="IPR027417">
    <property type="entry name" value="P-loop_NTPase"/>
</dbReference>
<evidence type="ECO:0000256" key="7">
    <source>
        <dbReference type="ARBA" id="ARBA00022840"/>
    </source>
</evidence>
<dbReference type="OrthoDB" id="2423195at2759"/>
<dbReference type="Pfam" id="PF25396">
    <property type="entry name" value="ZNFX1"/>
    <property type="match status" value="2"/>
</dbReference>
<proteinExistence type="predicted"/>
<keyword evidence="7" id="KW-0067">ATP-binding</keyword>
<dbReference type="GO" id="GO:0016787">
    <property type="term" value="F:hydrolase activity"/>
    <property type="evidence" value="ECO:0007669"/>
    <property type="project" value="UniProtKB-KW"/>
</dbReference>
<dbReference type="CDD" id="cd18808">
    <property type="entry name" value="SF1_C_Upf1"/>
    <property type="match status" value="2"/>
</dbReference>
<feature type="region of interest" description="Disordered" evidence="8">
    <location>
        <begin position="1867"/>
        <end position="1900"/>
    </location>
</feature>
<protein>
    <recommendedName>
        <fullName evidence="9">Helicase ATP-binding domain-containing protein</fullName>
    </recommendedName>
</protein>
<gene>
    <name evidence="10" type="ORF">CLODIP_2_CD06806</name>
</gene>
<dbReference type="Pfam" id="PF13087">
    <property type="entry name" value="AAA_12"/>
    <property type="match status" value="2"/>
</dbReference>
<feature type="compositionally biased region" description="Polar residues" evidence="8">
    <location>
        <begin position="80"/>
        <end position="102"/>
    </location>
</feature>
<evidence type="ECO:0000256" key="2">
    <source>
        <dbReference type="ARBA" id="ARBA00022737"/>
    </source>
</evidence>
<reference evidence="10 11" key="1">
    <citation type="submission" date="2020-04" db="EMBL/GenBank/DDBJ databases">
        <authorList>
            <person name="Alioto T."/>
            <person name="Alioto T."/>
            <person name="Gomez Garrido J."/>
        </authorList>
    </citation>
    <scope>NUCLEOTIDE SEQUENCE [LARGE SCALE GENOMIC DNA]</scope>
</reference>
<keyword evidence="5" id="KW-0378">Hydrolase</keyword>
<dbReference type="InterPro" id="IPR000967">
    <property type="entry name" value="Znf_NFX1"/>
</dbReference>
<dbReference type="InterPro" id="IPR041679">
    <property type="entry name" value="DNA2/NAM7-like_C"/>
</dbReference>
<dbReference type="GO" id="GO:0004386">
    <property type="term" value="F:helicase activity"/>
    <property type="evidence" value="ECO:0007669"/>
    <property type="project" value="InterPro"/>
</dbReference>
<keyword evidence="1" id="KW-0479">Metal-binding</keyword>
<dbReference type="SMART" id="SM00382">
    <property type="entry name" value="AAA"/>
    <property type="match status" value="2"/>
</dbReference>
<sequence length="3716" mass="422370">MITQTLAERVKRPLGVGILSSQSVLCPVTSCGLHTYTSPSKLYNQIHTFVVERKLFKMEEGETKERDQILKVPLARARRAQNQTDNWRSSATRNLNHQAQADTRNEGTKKTWTPRNSFQSERSSARSQSHSRRPLDFDAKSRNHRSQGPYKEQFNLTLKRLTKAESYEVVKILAEKNDQFGKFVKGELTLQEFQLLIGVLVKVYFMNTFPTMLMSASTKEKDAFIQMANDVVNFFSTLVMMLPITAASLKPAMLCCHSMIVQINQEKPDTVSTELLQQYETVSRDVEALQMQTGIVKPSWFSRRKEQVEKMKFEQPPNDFREISIYPTFEDVVCVKPPFLRPNIINGPYFDVEHYLDTQFRLLREDFVRPLRQGVQDILHGTDSRKKESLSVRIYSRVKFLAYVRETDGPRVLNEGTLLNFDTNGNRYKNINWESSKKFMHGALLCFTKNSFETLLFATVSSRDLKYLKNRQILVKFQEKPKEDILDPNAWYTMIESEVFFEPYYQVLGALKCMHDYNFPFAKYIVDVQKEDRPPSYLLTSHNMFGLLEAQVQDDRGVRFSVRGPQGNHSLHVLDESTWPTARQLGLDNSQYQALKAALTRELAVIQGPPGTGKTFMALKIAEILIRNKEAMCRNTPILVVCLTNHALDQFLVGMLPFTDDLVRIGGQSKREELDNFNMKKLRFARSQNFYRLQDSLAALFNELKEIENSMLCLEAAVSAKTGVCIPISGDIIPNILDREIIMLIDLNSSATFANEKLLFISFDKIVAYIREWKNDTCKGIDEGENMSFEEKSYLKQQVLGDCSYYLNEVDVLRASLLNVDNARVSQQKGEHLLNIWKQDKLSDFVSALELYVHILCKMLADFGVVRTSLQNTIMEKQQTAEELRNMECVNALRSKEVIGMTTNGAARLHTLLNALGCEIVIVEEAAEVMESHIIASVSKKCKHLILIGDHKQLRPKISEYELGKFYNFDISLFERMVINREGCITLQVQHRMAPEMAKLIVPTIYKTLENHESVLNQPNLKSLTQRLSFVSHTEPEDQDKENSSRTNPFEAKYLIALCQHLLMQGYKAEQITLLTTYKGQMFLMKSMIRQNPGNEGLRCVRVVVVDDFQGEESDIILLSLVRSNPEGRIGFLATENRVCVALSRAKQGFVMIGDMDQLSANNSIWKAVRQTIEEQNGLHSALPLRCEVHPSYKFQVAKAEDFLKLAPHGGCNQICGEQLNCGHTCNCVRNCHTDSDPDHLEYKCSKLCSNTNKGCRMDHSCQKKCFEECDICKIKVKSKRSCGHTYELECHINLEAEVCIKKCLKELDCGHKCHRKCNESCTPCIEPVDKDVECGHTAKVPCGRSAARSDCTQQCEKLLPCGHKCKAKCADECTVNCREVVEMSVGKCGHEIKRFCFEKTQGTIVDMMRCSAKCGKTLICGHECGGSCKGCHQGRFHETCKKPCDRELVCGHRCSSNCGAPCITCNRSSTEACEHKKFDMKCATKRVMCLKNSTFKCEHMKKDAVCGKFLDHTQLCEERCSKILPCEHQCAGFCGAPCPGLCWQCDRDELRDAFELNVPVPNDPRFILLPDCHHTVEATSLLSWFKLQSTKVELKVCPRCRVPISARLQNFKKFIWEAYEDFDKIKDKIKPNNKQFASDLWSSINAMLVESKKAGIAALTNYLTFLEKRFDNEINREPQTEAKKSRGGKGKAVRGPSFQFLSELPTFEKKLSFTKALLTIVTACDKGTVMTLQHEVEFFAERLQTCGTMWMQQCADFENLLMKLSSSLLPLKVREEELKSLLKARWSKCLECGKLQFSSGVNDDLCPSCAKPMIKDNLRFKEHDPAKQYNKKGTKLDSAYVGYMKVLHSLVHALKFLESKPTGVKKQRTKHKVLSQPVQSGNNKQAVTKSGTKSGSQNLPIAAQPRQKRKAGYIAKEKKDFKKLIFELAYAGSVEVVKKLSDMNDLFSAMVRSKSLDLNEYHLVLEIVAKVCKSDCEMNKLKIINQFCNPDFLNQFPIMLASAFSEDKSELGCQMAEDILRFFCSLVKMLPTRAADQVPTAQICYFLLLEIGGEKQGLVSPELLHEYETVTKAMEALKSLTALQPNWLDHRREGVEEPPGDFRELSIYPNYRDVMCVKPPFLRHNIVAGPYRDVDHYLDIQFRLLREDFVRSLRIGVQDILQNPGTTKHRASSSSIRIQKGVKFEKYIREVNKKTGRVLNEGSLLCLKDKLSYHDWKTSKRFMCGALLCFTKDHFSTLLFAVVSCRDGTYTKKNQILVKFHELPEENIYDRDVAYTMVECGVFFEPYFQVMKALKSLHKENFPFIKYIIELQREDEPPKYLLDQNDEEGSGIHSAKARREMPVRIAALGTEKALHEFVLLNESTWPTSKQLGLDNSQYQALKAALTREFAVIQGPPGTGKTFMALKIAEILIHNKRSLDRHAPILVVCLTNHALDQFLVGMLQFTNALVRVGGQSRCEALAMYNMRNMKVRFSDELYDMQSTLTSLHHELMSLENTIGHLQTAARVPGVCISLSGKMVPRILEECVEMLIVPPKGTKDLFFASFKDIEKSIESWRLLAFGEIEMNLSNNCSEENSEKVLAESEKEYFKWLAKLEKKRVEESCHYFRSVVQSLHEEMKTSKSWIISKKGEKLSNLWKKGRKLDYPDLLCAYNYMVGTLLDLPEKRKKLMAEAAKQKIILEEKRSVEKLHALRGKDVIGLTTNGAARLHSSLSVLGCETVIVEEAAEVMESHIIASVSSKCQHLILIGDHKQLRPKISEYALEKYKFDVSLFERMVVNRESCVTLQVQHRMAPEMSNLIVPTIYKTLENHESVHHLPELRSLTKRLFFVTHSKLEKIDRESTSKTNPHEAKYLIALCEHLLRQGYTPDQITLLTMYNGQMGLMKEIIRNKSGDKLKSVKVTVVDDFQGEESDIILLSLVRSNPEGRIGFLTTENRVCVALSRAKHGCVIIGNMEILSANNKVWKAVRQSLEEQGALVSALTFRCETHPEHAFSAENPEDFEKFAPHGGCTTLCNDQLPCGHNCNRVCHVETPHYKIKCHEPCTRLCDAGTHKCQLLCYIECGSNCKVIVTKDLPCHHQASMACGADAESFSCQQIVTKTIPSCQHEVDVACSSETCPLPCESQLPCGHYCVRKCHTDADPDHLEYQCRKPCEKFGKNCRMDHACQNQCFEECGLCRIKVKSTKICGHTYELECHVDPEADLCNKKCTKELECGHMCRRKCIESCAPCTEPVVKEIECGHTAKVACGRSATKADCTQQCEKLLACGHKCKARCVEECTVNCREVVGMSVGDCGHEIKRFCFEETSGIKVDVMRCTAKCRKILICGHVCGGSCRGCHQGRFHEPCRKPCGRDLVCGHRCNKDCSEPCNSCNQKRRVTCDHSTREISCATKSTVCQMDSKTKCPHAKKYSCGTVKEALLCKKPCAKKLPCKHQCLGFCGAQCPDLCWHCDREHLLKSFPKNAKIPRQPRFIVLPDCQHTIEAECLLGWFKWQSLNVEVKTCPLCTTPVSARIEIFKKMIWEPLEDFARIKELSQINVKEITPLLLDKIKLLNKDKVQLRSVKNLILQLKSLFESELHGNSFKGRIFNFHFAMEIPAHSFKIEVLQLLVNILGGKSDQELGEVAQEVNFLIQRLKKTSVVWKQQIGDFEALLVHLCESLGFEFSGELRIKLSEPKSLLKLHWKKCFKCKNLQFGEKGATPNCNNCAKPFNVKPIEFENNTF</sequence>
<dbReference type="SMART" id="SM00438">
    <property type="entry name" value="ZnF_NFX"/>
    <property type="match status" value="12"/>
</dbReference>
<evidence type="ECO:0000256" key="3">
    <source>
        <dbReference type="ARBA" id="ARBA00022741"/>
    </source>
</evidence>
<keyword evidence="2" id="KW-0677">Repeat</keyword>
<evidence type="ECO:0000256" key="6">
    <source>
        <dbReference type="ARBA" id="ARBA00022833"/>
    </source>
</evidence>
<feature type="domain" description="Helicase ATP-binding" evidence="9">
    <location>
        <begin position="570"/>
        <end position="882"/>
    </location>
</feature>
<dbReference type="InterPro" id="IPR047187">
    <property type="entry name" value="SF1_C_Upf1"/>
</dbReference>
<dbReference type="InterPro" id="IPR041677">
    <property type="entry name" value="DNA2/NAM7_AAA_11"/>
</dbReference>
<dbReference type="PANTHER" id="PTHR10887:SF341">
    <property type="entry name" value="NFX1-TYPE ZINC FINGER-CONTAINING PROTEIN 1"/>
    <property type="match status" value="1"/>
</dbReference>
<dbReference type="Gene3D" id="3.40.50.300">
    <property type="entry name" value="P-loop containing nucleotide triphosphate hydrolases"/>
    <property type="match status" value="5"/>
</dbReference>
<dbReference type="InterPro" id="IPR014013">
    <property type="entry name" value="Helic_SF1/SF2_ATP-bd_DinG/Rad3"/>
</dbReference>
<dbReference type="InterPro" id="IPR057373">
    <property type="entry name" value="ZNFX1"/>
</dbReference>
<evidence type="ECO:0000256" key="4">
    <source>
        <dbReference type="ARBA" id="ARBA00022771"/>
    </source>
</evidence>
<dbReference type="InterPro" id="IPR045055">
    <property type="entry name" value="DNA2/NAM7-like"/>
</dbReference>
<evidence type="ECO:0000256" key="8">
    <source>
        <dbReference type="SAM" id="MobiDB-lite"/>
    </source>
</evidence>
<dbReference type="PANTHER" id="PTHR10887">
    <property type="entry name" value="DNA2/NAM7 HELICASE FAMILY"/>
    <property type="match status" value="1"/>
</dbReference>
<dbReference type="FunFam" id="3.40.50.300:FF:001660">
    <property type="entry name" value="NF-X1 finger and helicase protein, putative"/>
    <property type="match status" value="2"/>
</dbReference>
<dbReference type="EMBL" id="CADEPI010000037">
    <property type="protein sequence ID" value="CAB3368281.1"/>
    <property type="molecule type" value="Genomic_DNA"/>
</dbReference>
<dbReference type="Pfam" id="PF13086">
    <property type="entry name" value="AAA_11"/>
    <property type="match status" value="2"/>
</dbReference>
<feature type="region of interest" description="Disordered" evidence="8">
    <location>
        <begin position="80"/>
        <end position="151"/>
    </location>
</feature>
<dbReference type="SUPFAM" id="SSF52540">
    <property type="entry name" value="P-loop containing nucleoside triphosphate hydrolases"/>
    <property type="match status" value="2"/>
</dbReference>
<name>A0A8S1CIZ0_9INSE</name>
<feature type="compositionally biased region" description="Low complexity" evidence="8">
    <location>
        <begin position="117"/>
        <end position="128"/>
    </location>
</feature>
<keyword evidence="4" id="KW-0863">Zinc-finger</keyword>
<keyword evidence="3" id="KW-0547">Nucleotide-binding</keyword>
<dbReference type="GO" id="GO:0031048">
    <property type="term" value="P:regulatory ncRNA-mediated heterochromatin formation"/>
    <property type="evidence" value="ECO:0007669"/>
    <property type="project" value="TreeGrafter"/>
</dbReference>
<dbReference type="GO" id="GO:0031380">
    <property type="term" value="C:nuclear RNA-directed RNA polymerase complex"/>
    <property type="evidence" value="ECO:0007669"/>
    <property type="project" value="TreeGrafter"/>
</dbReference>
<evidence type="ECO:0000256" key="1">
    <source>
        <dbReference type="ARBA" id="ARBA00022723"/>
    </source>
</evidence>
<dbReference type="GO" id="GO:0008270">
    <property type="term" value="F:zinc ion binding"/>
    <property type="evidence" value="ECO:0007669"/>
    <property type="project" value="UniProtKB-KW"/>
</dbReference>
<accession>A0A8S1CIZ0</accession>
<evidence type="ECO:0000259" key="9">
    <source>
        <dbReference type="PROSITE" id="PS51193"/>
    </source>
</evidence>
<dbReference type="Proteomes" id="UP000494165">
    <property type="component" value="Unassembled WGS sequence"/>
</dbReference>
<evidence type="ECO:0000256" key="5">
    <source>
        <dbReference type="ARBA" id="ARBA00022801"/>
    </source>
</evidence>
<dbReference type="InterPro" id="IPR003593">
    <property type="entry name" value="AAA+_ATPase"/>
</dbReference>
<comment type="caution">
    <text evidence="10">The sequence shown here is derived from an EMBL/GenBank/DDBJ whole genome shotgun (WGS) entry which is preliminary data.</text>
</comment>
<evidence type="ECO:0000313" key="11">
    <source>
        <dbReference type="Proteomes" id="UP000494165"/>
    </source>
</evidence>
<organism evidence="10 11">
    <name type="scientific">Cloeon dipterum</name>
    <dbReference type="NCBI Taxonomy" id="197152"/>
    <lineage>
        <taxon>Eukaryota</taxon>
        <taxon>Metazoa</taxon>
        <taxon>Ecdysozoa</taxon>
        <taxon>Arthropoda</taxon>
        <taxon>Hexapoda</taxon>
        <taxon>Insecta</taxon>
        <taxon>Pterygota</taxon>
        <taxon>Palaeoptera</taxon>
        <taxon>Ephemeroptera</taxon>
        <taxon>Pisciforma</taxon>
        <taxon>Baetidae</taxon>
        <taxon>Cloeon</taxon>
    </lineage>
</organism>
<dbReference type="GO" id="GO:0005524">
    <property type="term" value="F:ATP binding"/>
    <property type="evidence" value="ECO:0007669"/>
    <property type="project" value="UniProtKB-KW"/>
</dbReference>
<evidence type="ECO:0000313" key="10">
    <source>
        <dbReference type="EMBL" id="CAB3368281.1"/>
    </source>
</evidence>
<feature type="compositionally biased region" description="Polar residues" evidence="8">
    <location>
        <begin position="1877"/>
        <end position="1900"/>
    </location>
</feature>